<dbReference type="GO" id="GO:0006508">
    <property type="term" value="P:proteolysis"/>
    <property type="evidence" value="ECO:0007669"/>
    <property type="project" value="InterPro"/>
</dbReference>
<dbReference type="STRING" id="1477437.SAMN05444682_10142"/>
<dbReference type="GO" id="GO:0008236">
    <property type="term" value="F:serine-type peptidase activity"/>
    <property type="evidence" value="ECO:0007669"/>
    <property type="project" value="InterPro"/>
</dbReference>
<accession>A0A1I3CI38</accession>
<dbReference type="Pfam" id="PF03572">
    <property type="entry name" value="Peptidase_S41"/>
    <property type="match status" value="1"/>
</dbReference>
<feature type="domain" description="Tail specific protease" evidence="2">
    <location>
        <begin position="238"/>
        <end position="452"/>
    </location>
</feature>
<reference evidence="3 4" key="1">
    <citation type="submission" date="2016-10" db="EMBL/GenBank/DDBJ databases">
        <authorList>
            <person name="de Groot N.N."/>
        </authorList>
    </citation>
    <scope>NUCLEOTIDE SEQUENCE [LARGE SCALE GENOMIC DNA]</scope>
    <source>
        <strain evidence="3 4">RK1</strain>
    </source>
</reference>
<sequence length="472" mass="54325">MKVKHSLLIAAIFVSCLTFGQEPCNCLDNLQEAILKTEENYAGFPDKIKPANKTPYDQLKNNLKIKAIDTDTPLDCYLLLKEYVNFFYDKHFRIEYNAEIDSSVISDIDRMDSRLGQTGDHSIEGIWRDVNNTEISIIRHGENTYKAVKRSSENDHFPKGFVYFTLTKNRNDFSTKLYNRNINIDIPAKKTGNLLRIWNFQLWAKTGAALSKDETEELESWRGNNNGLLFKKLNADFSYLKIPTFENNEGVIHQLVTESDSAIKNTKYLIIDLRGNGGGSSGWVSLIPYLATNQIDQGETYLRVSKENVSKKLQDLDAFANHPIPEDYKKYFPEEILNRYKETYRELPETTETFYPLPSVSFPLDSVLTRPAKVAILVDEFGGSSTEYFFYLARQSKKAITYGRPTIGMMDYAGMSNPTKLPFDAFRLYIPIEKSAWTDENPIDKTGFTPQIMINREQENWIDYVMEDLPKM</sequence>
<proteinExistence type="predicted"/>
<protein>
    <submittedName>
        <fullName evidence="3">Peptidase family S41</fullName>
    </submittedName>
</protein>
<dbReference type="RefSeq" id="WP_090622315.1">
    <property type="nucleotide sequence ID" value="NZ_FOQO01000001.1"/>
</dbReference>
<dbReference type="AlphaFoldDB" id="A0A1I3CI38"/>
<dbReference type="PROSITE" id="PS51257">
    <property type="entry name" value="PROKAR_LIPOPROTEIN"/>
    <property type="match status" value="1"/>
</dbReference>
<evidence type="ECO:0000313" key="3">
    <source>
        <dbReference type="EMBL" id="SFH74003.1"/>
    </source>
</evidence>
<evidence type="ECO:0000313" key="4">
    <source>
        <dbReference type="Proteomes" id="UP000198670"/>
    </source>
</evidence>
<keyword evidence="4" id="KW-1185">Reference proteome</keyword>
<evidence type="ECO:0000259" key="2">
    <source>
        <dbReference type="Pfam" id="PF03572"/>
    </source>
</evidence>
<dbReference type="SUPFAM" id="SSF52096">
    <property type="entry name" value="ClpP/crotonase"/>
    <property type="match status" value="1"/>
</dbReference>
<feature type="chain" id="PRO_5011778924" evidence="1">
    <location>
        <begin position="21"/>
        <end position="472"/>
    </location>
</feature>
<name>A0A1I3CI38_9SPHI</name>
<dbReference type="InterPro" id="IPR029045">
    <property type="entry name" value="ClpP/crotonase-like_dom_sf"/>
</dbReference>
<gene>
    <name evidence="3" type="ORF">SAMN05444682_10142</name>
</gene>
<dbReference type="Proteomes" id="UP000198670">
    <property type="component" value="Unassembled WGS sequence"/>
</dbReference>
<dbReference type="EMBL" id="FOQO01000001">
    <property type="protein sequence ID" value="SFH74003.1"/>
    <property type="molecule type" value="Genomic_DNA"/>
</dbReference>
<dbReference type="Gene3D" id="3.90.226.10">
    <property type="entry name" value="2-enoyl-CoA Hydratase, Chain A, domain 1"/>
    <property type="match status" value="1"/>
</dbReference>
<organism evidence="3 4">
    <name type="scientific">Parapedobacter indicus</name>
    <dbReference type="NCBI Taxonomy" id="1477437"/>
    <lineage>
        <taxon>Bacteria</taxon>
        <taxon>Pseudomonadati</taxon>
        <taxon>Bacteroidota</taxon>
        <taxon>Sphingobacteriia</taxon>
        <taxon>Sphingobacteriales</taxon>
        <taxon>Sphingobacteriaceae</taxon>
        <taxon>Parapedobacter</taxon>
    </lineage>
</organism>
<dbReference type="InterPro" id="IPR005151">
    <property type="entry name" value="Tail-specific_protease"/>
</dbReference>
<feature type="signal peptide" evidence="1">
    <location>
        <begin position="1"/>
        <end position="20"/>
    </location>
</feature>
<evidence type="ECO:0000256" key="1">
    <source>
        <dbReference type="SAM" id="SignalP"/>
    </source>
</evidence>
<dbReference type="OrthoDB" id="2327485at2"/>
<keyword evidence="1" id="KW-0732">Signal</keyword>